<organism evidence="3">
    <name type="scientific">Cacopsylla melanoneura</name>
    <dbReference type="NCBI Taxonomy" id="428564"/>
    <lineage>
        <taxon>Eukaryota</taxon>
        <taxon>Metazoa</taxon>
        <taxon>Ecdysozoa</taxon>
        <taxon>Arthropoda</taxon>
        <taxon>Hexapoda</taxon>
        <taxon>Insecta</taxon>
        <taxon>Pterygota</taxon>
        <taxon>Neoptera</taxon>
        <taxon>Paraneoptera</taxon>
        <taxon>Hemiptera</taxon>
        <taxon>Sternorrhyncha</taxon>
        <taxon>Psylloidea</taxon>
        <taxon>Psyllidae</taxon>
        <taxon>Psyllinae</taxon>
        <taxon>Cacopsylla</taxon>
    </lineage>
</organism>
<dbReference type="Pfam" id="PF05699">
    <property type="entry name" value="Dimer_Tnp_hAT"/>
    <property type="match status" value="1"/>
</dbReference>
<protein>
    <submittedName>
        <fullName evidence="3">Zinc finger MYM-type protein 1</fullName>
    </submittedName>
</protein>
<dbReference type="PANTHER" id="PTHR46289:SF14">
    <property type="entry name" value="DUF4371 DOMAIN-CONTAINING PROTEIN"/>
    <property type="match status" value="1"/>
</dbReference>
<dbReference type="EMBL" id="HBUF01101449">
    <property type="protein sequence ID" value="CAG6638145.1"/>
    <property type="molecule type" value="Transcribed_RNA"/>
</dbReference>
<dbReference type="EMBL" id="HBUF01101450">
    <property type="protein sequence ID" value="CAG6638146.1"/>
    <property type="molecule type" value="Transcribed_RNA"/>
</dbReference>
<dbReference type="Pfam" id="PF14291">
    <property type="entry name" value="DUF4371"/>
    <property type="match status" value="1"/>
</dbReference>
<reference evidence="3" key="1">
    <citation type="submission" date="2021-05" db="EMBL/GenBank/DDBJ databases">
        <authorList>
            <person name="Alioto T."/>
            <person name="Alioto T."/>
            <person name="Gomez Garrido J."/>
        </authorList>
    </citation>
    <scope>NUCLEOTIDE SEQUENCE</scope>
</reference>
<dbReference type="InterPro" id="IPR012337">
    <property type="entry name" value="RNaseH-like_sf"/>
</dbReference>
<sequence length="637" mass="72151">MFRNHETNGYHKKASLDALNFVAVHEKKKLSIHIELDTAKQELIEKNRKILHSIIETIIFIGRQEIACRGHVDSGPILIDPDHNDGNFRSLLRFRVSSGDKILSDHLFKNQDSSNARYTSPQIRNEIIEICGNIIKDKVVSKINSSNCFSILADETMDISGTEQFSLCARYLETTGDKGTVLKEDFLTFVPVEDLSGEGLSKTLLTTCEKLQLNLNLMIGQGYDGASSMSGKLQGCSTRITEKFPQALYIHCASHSLNLAIGDACNISSIRNTIGTVKEIINFFRPSGKRESILKKKIEELGSTSKKQRLMRLCETRWTERLDALISFKELFCPIFFALEEIAEHGDGDTSRNAFALMNSLKSSEFIISLTVVQEIFSCSHNIATALQNPHIDLSSAIEMTSGLSNILKNKREDSNSFQTLYVLAQNLAQEIEVEIKKPRTAKIQRNRSNYDVDNVEDYYRISIFNPFLDHFISQLDLRFLKHKHVLSKIENILPSRITSINQSGIEETVKILCEQWQRGDAIEILIVKELELWQEYWRTTAITAPTSFIDSIDCCSSTLFPNIRNYLEIGAVLPVTTASVERSFSTLKRLKTYLRNSTGQIRLNGLALLSVHRDVPLTTEEVLESFSLKQRKIILR</sequence>
<dbReference type="InterPro" id="IPR052958">
    <property type="entry name" value="IFN-induced_PKR_regulator"/>
</dbReference>
<accession>A0A8D8Z706</accession>
<evidence type="ECO:0000313" key="3">
    <source>
        <dbReference type="EMBL" id="CAG6742163.1"/>
    </source>
</evidence>
<dbReference type="SUPFAM" id="SSF53098">
    <property type="entry name" value="Ribonuclease H-like"/>
    <property type="match status" value="1"/>
</dbReference>
<dbReference type="GO" id="GO:0046983">
    <property type="term" value="F:protein dimerization activity"/>
    <property type="evidence" value="ECO:0007669"/>
    <property type="project" value="InterPro"/>
</dbReference>
<feature type="domain" description="HAT C-terminal dimerisation" evidence="1">
    <location>
        <begin position="558"/>
        <end position="615"/>
    </location>
</feature>
<feature type="domain" description="DUF4371" evidence="2">
    <location>
        <begin position="8"/>
        <end position="235"/>
    </location>
</feature>
<dbReference type="EMBL" id="HBUF01432945">
    <property type="protein sequence ID" value="CAG6742163.1"/>
    <property type="molecule type" value="Transcribed_RNA"/>
</dbReference>
<dbReference type="InterPro" id="IPR008906">
    <property type="entry name" value="HATC_C_dom"/>
</dbReference>
<evidence type="ECO:0000259" key="2">
    <source>
        <dbReference type="Pfam" id="PF14291"/>
    </source>
</evidence>
<evidence type="ECO:0000259" key="1">
    <source>
        <dbReference type="Pfam" id="PF05699"/>
    </source>
</evidence>
<dbReference type="InterPro" id="IPR025398">
    <property type="entry name" value="DUF4371"/>
</dbReference>
<dbReference type="PANTHER" id="PTHR46289">
    <property type="entry name" value="52 KDA REPRESSOR OF THE INHIBITOR OF THE PROTEIN KINASE-LIKE PROTEIN-RELATED"/>
    <property type="match status" value="1"/>
</dbReference>
<proteinExistence type="predicted"/>
<name>A0A8D8Z706_9HEMI</name>
<dbReference type="AlphaFoldDB" id="A0A8D8Z706"/>